<feature type="transmembrane region" description="Helical" evidence="1">
    <location>
        <begin position="68"/>
        <end position="85"/>
    </location>
</feature>
<evidence type="ECO:0000256" key="1">
    <source>
        <dbReference type="SAM" id="Phobius"/>
    </source>
</evidence>
<evidence type="ECO:0000313" key="2">
    <source>
        <dbReference type="EMBL" id="ETE70455.1"/>
    </source>
</evidence>
<sequence>MTFQPPVCTQHVIPVQYCRLILPTASSSILTAFSLTQPSILPRSVKRGPRLLKEKYSGSVNLLERAKLLGAYVFLVFAGLLVLFASRSKRLQKNSAAEARKVSGDLLKWSIWEPTKRLRCIVAGGRLRAKLWRNRFKKTINAWKVKSEHVALWSLTSLMQKRPRKKLQGRAIGLMGTIFPAIHYTDGCKRGSPDPSRGHCNPHKDEAVAKHLNFDRVMMGMLQCPLVGCERILVGCREISPPKYPSPKAINPGCAETQVCAAHMARGNPPCPLTPYLAYLPAKLLFFLFPTIICSALPGDLD</sequence>
<accession>V8P7Y2</accession>
<name>V8P7Y2_OPHHA</name>
<reference evidence="2 3" key="1">
    <citation type="journal article" date="2013" name="Proc. Natl. Acad. Sci. U.S.A.">
        <title>The king cobra genome reveals dynamic gene evolution and adaptation in the snake venom system.</title>
        <authorList>
            <person name="Vonk F.J."/>
            <person name="Casewell N.R."/>
            <person name="Henkel C.V."/>
            <person name="Heimberg A.M."/>
            <person name="Jansen H.J."/>
            <person name="McCleary R.J."/>
            <person name="Kerkkamp H.M."/>
            <person name="Vos R.A."/>
            <person name="Guerreiro I."/>
            <person name="Calvete J.J."/>
            <person name="Wuster W."/>
            <person name="Woods A.E."/>
            <person name="Logan J.M."/>
            <person name="Harrison R.A."/>
            <person name="Castoe T.A."/>
            <person name="de Koning A.P."/>
            <person name="Pollock D.D."/>
            <person name="Yandell M."/>
            <person name="Calderon D."/>
            <person name="Renjifo C."/>
            <person name="Currier R.B."/>
            <person name="Salgado D."/>
            <person name="Pla D."/>
            <person name="Sanz L."/>
            <person name="Hyder A.S."/>
            <person name="Ribeiro J.M."/>
            <person name="Arntzen J.W."/>
            <person name="van den Thillart G.E."/>
            <person name="Boetzer M."/>
            <person name="Pirovano W."/>
            <person name="Dirks R.P."/>
            <person name="Spaink H.P."/>
            <person name="Duboule D."/>
            <person name="McGlinn E."/>
            <person name="Kini R.M."/>
            <person name="Richardson M.K."/>
        </authorList>
    </citation>
    <scope>NUCLEOTIDE SEQUENCE</scope>
    <source>
        <tissue evidence="2">Blood</tissue>
    </source>
</reference>
<keyword evidence="1" id="KW-0472">Membrane</keyword>
<keyword evidence="1" id="KW-0812">Transmembrane</keyword>
<keyword evidence="1" id="KW-1133">Transmembrane helix</keyword>
<feature type="non-terminal residue" evidence="2">
    <location>
        <position position="1"/>
    </location>
</feature>
<protein>
    <submittedName>
        <fullName evidence="2">Uncharacterized protein</fullName>
    </submittedName>
</protein>
<evidence type="ECO:0000313" key="3">
    <source>
        <dbReference type="Proteomes" id="UP000018936"/>
    </source>
</evidence>
<gene>
    <name evidence="2" type="ORF">L345_03738</name>
</gene>
<dbReference type="EMBL" id="AZIM01000549">
    <property type="protein sequence ID" value="ETE70455.1"/>
    <property type="molecule type" value="Genomic_DNA"/>
</dbReference>
<dbReference type="AlphaFoldDB" id="V8P7Y2"/>
<keyword evidence="3" id="KW-1185">Reference proteome</keyword>
<proteinExistence type="predicted"/>
<comment type="caution">
    <text evidence="2">The sequence shown here is derived from an EMBL/GenBank/DDBJ whole genome shotgun (WGS) entry which is preliminary data.</text>
</comment>
<dbReference type="Proteomes" id="UP000018936">
    <property type="component" value="Unassembled WGS sequence"/>
</dbReference>
<organism evidence="2 3">
    <name type="scientific">Ophiophagus hannah</name>
    <name type="common">King cobra</name>
    <name type="synonym">Naja hannah</name>
    <dbReference type="NCBI Taxonomy" id="8665"/>
    <lineage>
        <taxon>Eukaryota</taxon>
        <taxon>Metazoa</taxon>
        <taxon>Chordata</taxon>
        <taxon>Craniata</taxon>
        <taxon>Vertebrata</taxon>
        <taxon>Euteleostomi</taxon>
        <taxon>Lepidosauria</taxon>
        <taxon>Squamata</taxon>
        <taxon>Bifurcata</taxon>
        <taxon>Unidentata</taxon>
        <taxon>Episquamata</taxon>
        <taxon>Toxicofera</taxon>
        <taxon>Serpentes</taxon>
        <taxon>Colubroidea</taxon>
        <taxon>Elapidae</taxon>
        <taxon>Elapinae</taxon>
        <taxon>Ophiophagus</taxon>
    </lineage>
</organism>